<gene>
    <name evidence="1" type="ORF">AMET1_0856</name>
</gene>
<name>A0A1Y3GFX7_9EURY</name>
<dbReference type="Proteomes" id="UP000195137">
    <property type="component" value="Unassembled WGS sequence"/>
</dbReference>
<dbReference type="RefSeq" id="WP_086637232.1">
    <property type="nucleotide sequence ID" value="NZ_MRZU01000003.1"/>
</dbReference>
<dbReference type="AlphaFoldDB" id="A0A1Y3GFX7"/>
<comment type="caution">
    <text evidence="1">The sequence shown here is derived from an EMBL/GenBank/DDBJ whole genome shotgun (WGS) entry which is preliminary data.</text>
</comment>
<reference evidence="1 2" key="1">
    <citation type="submission" date="2016-12" db="EMBL/GenBank/DDBJ databases">
        <title>Discovery of methanogenic haloarchaea.</title>
        <authorList>
            <person name="Sorokin D.Y."/>
            <person name="Makarova K.S."/>
            <person name="Abbas B."/>
            <person name="Ferrer M."/>
            <person name="Golyshin P.N."/>
        </authorList>
    </citation>
    <scope>NUCLEOTIDE SEQUENCE [LARGE SCALE GENOMIC DNA]</scope>
    <source>
        <strain evidence="1">AMET1</strain>
    </source>
</reference>
<evidence type="ECO:0000313" key="2">
    <source>
        <dbReference type="Proteomes" id="UP000195137"/>
    </source>
</evidence>
<proteinExistence type="predicted"/>
<protein>
    <submittedName>
        <fullName evidence="1">RHH/copG family antitoxin</fullName>
    </submittedName>
</protein>
<dbReference type="EMBL" id="MRZU01000003">
    <property type="protein sequence ID" value="OUJ19203.1"/>
    <property type="molecule type" value="Genomic_DNA"/>
</dbReference>
<accession>A0A1Y3GFX7</accession>
<dbReference type="OrthoDB" id="167615at2157"/>
<organism evidence="1 2">
    <name type="scientific">Methanonatronarchaeum thermophilum</name>
    <dbReference type="NCBI Taxonomy" id="1927129"/>
    <lineage>
        <taxon>Archaea</taxon>
        <taxon>Methanobacteriati</taxon>
        <taxon>Methanobacteriota</taxon>
        <taxon>Methanonatronarchaeia</taxon>
        <taxon>Methanonatronarchaeales</taxon>
        <taxon>Methanonatronarchaeaceae</taxon>
        <taxon>Methanonatronarchaeum</taxon>
    </lineage>
</organism>
<sequence length="177" mass="20789">MTKRVTIVLDEESQHLLETLKQDFEENQSEVVRNALKFYSENKEFVDSYGEDRLKFYANMLFKGEHVILDMDHWILFLKYLRDIPDDSGFWKDLELVAESHAEQLGDTITDPKEYLERIEACNFFKLNQTSPKEFTLILNSNESKEFIKQLIKNTLIGMGYDVTVSEGFSKLRVSLE</sequence>
<evidence type="ECO:0000313" key="1">
    <source>
        <dbReference type="EMBL" id="OUJ19203.1"/>
    </source>
</evidence>
<dbReference type="CDD" id="cd22235">
    <property type="entry name" value="RHH_CopG_archaea"/>
    <property type="match status" value="1"/>
</dbReference>
<keyword evidence="2" id="KW-1185">Reference proteome</keyword>